<feature type="compositionally biased region" description="Basic residues" evidence="4">
    <location>
        <begin position="33"/>
        <end position="44"/>
    </location>
</feature>
<organism evidence="5 6">
    <name type="scientific">Dendrobium chrysotoxum</name>
    <name type="common">Orchid</name>
    <dbReference type="NCBI Taxonomy" id="161865"/>
    <lineage>
        <taxon>Eukaryota</taxon>
        <taxon>Viridiplantae</taxon>
        <taxon>Streptophyta</taxon>
        <taxon>Embryophyta</taxon>
        <taxon>Tracheophyta</taxon>
        <taxon>Spermatophyta</taxon>
        <taxon>Magnoliopsida</taxon>
        <taxon>Liliopsida</taxon>
        <taxon>Asparagales</taxon>
        <taxon>Orchidaceae</taxon>
        <taxon>Epidendroideae</taxon>
        <taxon>Malaxideae</taxon>
        <taxon>Dendrobiinae</taxon>
        <taxon>Dendrobium</taxon>
    </lineage>
</organism>
<evidence type="ECO:0000256" key="1">
    <source>
        <dbReference type="ARBA" id="ARBA00004370"/>
    </source>
</evidence>
<dbReference type="PANTHER" id="PTHR10414:SF37">
    <property type="entry name" value="BB IN A BOXCAR, ISOFORM C"/>
    <property type="match status" value="1"/>
</dbReference>
<feature type="compositionally biased region" description="Polar residues" evidence="4">
    <location>
        <begin position="7"/>
        <end position="20"/>
    </location>
</feature>
<dbReference type="GO" id="GO:0008610">
    <property type="term" value="P:lipid biosynthetic process"/>
    <property type="evidence" value="ECO:0007669"/>
    <property type="project" value="UniProtKB-ARBA"/>
</dbReference>
<dbReference type="Proteomes" id="UP000775213">
    <property type="component" value="Unassembled WGS sequence"/>
</dbReference>
<comment type="subcellular location">
    <subcellularLocation>
        <location evidence="1">Membrane</location>
    </subcellularLocation>
</comment>
<feature type="region of interest" description="Disordered" evidence="4">
    <location>
        <begin position="1"/>
        <end position="101"/>
    </location>
</feature>
<proteinExistence type="inferred from homology"/>
<name>A0AAV7GM81_DENCH</name>
<evidence type="ECO:0000256" key="2">
    <source>
        <dbReference type="ARBA" id="ARBA00010441"/>
    </source>
</evidence>
<evidence type="ECO:0000313" key="6">
    <source>
        <dbReference type="Proteomes" id="UP000775213"/>
    </source>
</evidence>
<dbReference type="EMBL" id="JAGFBR010000013">
    <property type="protein sequence ID" value="KAH0457251.1"/>
    <property type="molecule type" value="Genomic_DNA"/>
</dbReference>
<evidence type="ECO:0000313" key="5">
    <source>
        <dbReference type="EMBL" id="KAH0457251.1"/>
    </source>
</evidence>
<keyword evidence="6" id="KW-1185">Reference proteome</keyword>
<comment type="caution">
    <text evidence="5">The sequence shown here is derived from an EMBL/GenBank/DDBJ whole genome shotgun (WGS) entry which is preliminary data.</text>
</comment>
<protein>
    <submittedName>
        <fullName evidence="5">Uncharacterized protein</fullName>
    </submittedName>
</protein>
<reference evidence="5 6" key="1">
    <citation type="journal article" date="2021" name="Hortic Res">
        <title>Chromosome-scale assembly of the Dendrobium chrysotoxum genome enhances the understanding of orchid evolution.</title>
        <authorList>
            <person name="Zhang Y."/>
            <person name="Zhang G.Q."/>
            <person name="Zhang D."/>
            <person name="Liu X.D."/>
            <person name="Xu X.Y."/>
            <person name="Sun W.H."/>
            <person name="Yu X."/>
            <person name="Zhu X."/>
            <person name="Wang Z.W."/>
            <person name="Zhao X."/>
            <person name="Zhong W.Y."/>
            <person name="Chen H."/>
            <person name="Yin W.L."/>
            <person name="Huang T."/>
            <person name="Niu S.C."/>
            <person name="Liu Z.J."/>
        </authorList>
    </citation>
    <scope>NUCLEOTIDE SEQUENCE [LARGE SCALE GENOMIC DNA]</scope>
    <source>
        <strain evidence="5">Lindl</strain>
    </source>
</reference>
<accession>A0AAV7GM81</accession>
<keyword evidence="3" id="KW-0472">Membrane</keyword>
<dbReference type="AlphaFoldDB" id="A0AAV7GM81"/>
<dbReference type="PANTHER" id="PTHR10414">
    <property type="entry name" value="ETHANOLAMINEPHOSPHOTRANSFERASE"/>
    <property type="match status" value="1"/>
</dbReference>
<feature type="compositionally biased region" description="Basic and acidic residues" evidence="4">
    <location>
        <begin position="82"/>
        <end position="101"/>
    </location>
</feature>
<gene>
    <name evidence="5" type="ORF">IEQ34_015158</name>
</gene>
<evidence type="ECO:0000256" key="3">
    <source>
        <dbReference type="ARBA" id="ARBA00023136"/>
    </source>
</evidence>
<comment type="similarity">
    <text evidence="2">Belongs to the CDP-alcohol phosphatidyltransferase class-I family.</text>
</comment>
<dbReference type="InterPro" id="IPR014472">
    <property type="entry name" value="CHOPT"/>
</dbReference>
<sequence>MGKKKQPNSPKSLHSNQSAKGRQKANMPQQEHHTKRHKGNRNNHHKESEQGAKGNRNRQPKGTGIGSQRELKTGSQGGRNWTQEKEPGGGNRRATERGKNLDKMGYIGHHGIAALHKYKYSGVDNSLVAKYILQPFWSRFVNIFPLWVP</sequence>
<dbReference type="GO" id="GO:0016020">
    <property type="term" value="C:membrane"/>
    <property type="evidence" value="ECO:0007669"/>
    <property type="project" value="UniProtKB-SubCell"/>
</dbReference>
<evidence type="ECO:0000256" key="4">
    <source>
        <dbReference type="SAM" id="MobiDB-lite"/>
    </source>
</evidence>